<feature type="compositionally biased region" description="Basic and acidic residues" evidence="1">
    <location>
        <begin position="420"/>
        <end position="441"/>
    </location>
</feature>
<feature type="non-terminal residue" evidence="2">
    <location>
        <position position="1"/>
    </location>
</feature>
<evidence type="ECO:0000313" key="2">
    <source>
        <dbReference type="EMBL" id="GJT43166.1"/>
    </source>
</evidence>
<dbReference type="EMBL" id="BQNB010015705">
    <property type="protein sequence ID" value="GJT43166.1"/>
    <property type="molecule type" value="Genomic_DNA"/>
</dbReference>
<feature type="region of interest" description="Disordered" evidence="1">
    <location>
        <begin position="408"/>
        <end position="441"/>
    </location>
</feature>
<proteinExistence type="predicted"/>
<feature type="region of interest" description="Disordered" evidence="1">
    <location>
        <begin position="490"/>
        <end position="517"/>
    </location>
</feature>
<name>A0ABQ5DVE4_9ASTR</name>
<sequence length="681" mass="77519">AVELCLLCFLCERGQKLNLSHPFILVSKGRDGWKEMFLLWCKGVCLVMARKDTRIVCEDVHPCSDITLGKLAEAAPQVVFSLCMDSPCGEIYLTAVEWAVNHALTATVDVPAVYLQQFWRTVSKVPDTEDTIKFMLDTQQFIYTVDMFRDTLHLPVETLENTFVAPANIHTIEAFMNIVGYQGVVDKVSAFFTKNLAQPWHTIFKVFNRCLTTRTSSHDQTKINILQLFHVKKEAIRYPRFIKLIVTDLMKKFPNIPKRFEEDYHSIKDDVPLVSVYTTGNILVRGMLIPDAFLTAEIRETGDFKEYKTVFMKSSGVEEEEETAGESSSRRIIIKKKKQNTPSIPPPGDDRERDEMAEATILSLTLHKTALDAEAKENIAKVQEMLEHKEIDKLVDGDKDEESYASAFVDSVINNDDDDTGSKLEPGSHKEYPEHVSDDDEIKKKDEEVEKEKEVVEIVKDTNVDHTSAKKNNEVVTEKEVVDMSNKKISEELANTVTPTTATSSKTPSTTTRQKKSLTLKTRRLPGSIVGMCRRRGLIRSHIKTKFITREFFMEKIKEVIQHCDKIVPELTVTTTNEMLKKEMPRLVKLVVNKDQEVSPVDISGMVSKEFATHGPKLIEELFRKHMQNTTLNLYPKTKSSTATTSYADLQQLYLSMKTKHQDQAANPEIWEILKAKSEKP</sequence>
<feature type="region of interest" description="Disordered" evidence="1">
    <location>
        <begin position="315"/>
        <end position="354"/>
    </location>
</feature>
<comment type="caution">
    <text evidence="2">The sequence shown here is derived from an EMBL/GenBank/DDBJ whole genome shotgun (WGS) entry which is preliminary data.</text>
</comment>
<feature type="compositionally biased region" description="Low complexity" evidence="1">
    <location>
        <begin position="496"/>
        <end position="512"/>
    </location>
</feature>
<dbReference type="Proteomes" id="UP001151760">
    <property type="component" value="Unassembled WGS sequence"/>
</dbReference>
<accession>A0ABQ5DVE4</accession>
<gene>
    <name evidence="2" type="ORF">Tco_0951881</name>
</gene>
<evidence type="ECO:0000313" key="3">
    <source>
        <dbReference type="Proteomes" id="UP001151760"/>
    </source>
</evidence>
<keyword evidence="3" id="KW-1185">Reference proteome</keyword>
<protein>
    <submittedName>
        <fullName evidence="2">Uncharacterized protein</fullName>
    </submittedName>
</protein>
<reference evidence="2" key="2">
    <citation type="submission" date="2022-01" db="EMBL/GenBank/DDBJ databases">
        <authorList>
            <person name="Yamashiro T."/>
            <person name="Shiraishi A."/>
            <person name="Satake H."/>
            <person name="Nakayama K."/>
        </authorList>
    </citation>
    <scope>NUCLEOTIDE SEQUENCE</scope>
</reference>
<evidence type="ECO:0000256" key="1">
    <source>
        <dbReference type="SAM" id="MobiDB-lite"/>
    </source>
</evidence>
<reference evidence="2" key="1">
    <citation type="journal article" date="2022" name="Int. J. Mol. Sci.">
        <title>Draft Genome of Tanacetum Coccineum: Genomic Comparison of Closely Related Tanacetum-Family Plants.</title>
        <authorList>
            <person name="Yamashiro T."/>
            <person name="Shiraishi A."/>
            <person name="Nakayama K."/>
            <person name="Satake H."/>
        </authorList>
    </citation>
    <scope>NUCLEOTIDE SEQUENCE</scope>
</reference>
<organism evidence="2 3">
    <name type="scientific">Tanacetum coccineum</name>
    <dbReference type="NCBI Taxonomy" id="301880"/>
    <lineage>
        <taxon>Eukaryota</taxon>
        <taxon>Viridiplantae</taxon>
        <taxon>Streptophyta</taxon>
        <taxon>Embryophyta</taxon>
        <taxon>Tracheophyta</taxon>
        <taxon>Spermatophyta</taxon>
        <taxon>Magnoliopsida</taxon>
        <taxon>eudicotyledons</taxon>
        <taxon>Gunneridae</taxon>
        <taxon>Pentapetalae</taxon>
        <taxon>asterids</taxon>
        <taxon>campanulids</taxon>
        <taxon>Asterales</taxon>
        <taxon>Asteraceae</taxon>
        <taxon>Asteroideae</taxon>
        <taxon>Anthemideae</taxon>
        <taxon>Anthemidinae</taxon>
        <taxon>Tanacetum</taxon>
    </lineage>
</organism>